<dbReference type="GO" id="GO:0000786">
    <property type="term" value="C:nucleosome"/>
    <property type="evidence" value="ECO:0007669"/>
    <property type="project" value="InterPro"/>
</dbReference>
<evidence type="ECO:0000256" key="2">
    <source>
        <dbReference type="ARBA" id="ARBA00023125"/>
    </source>
</evidence>
<dbReference type="EMBL" id="OC000200">
    <property type="protein sequence ID" value="CAD7256505.1"/>
    <property type="molecule type" value="Genomic_DNA"/>
</dbReference>
<accession>A0A7R9AMM5</accession>
<proteinExistence type="inferred from homology"/>
<evidence type="ECO:0000256" key="1">
    <source>
        <dbReference type="ARBA" id="ARBA00002809"/>
    </source>
</evidence>
<dbReference type="InterPro" id="IPR036390">
    <property type="entry name" value="WH_DNA-bd_sf"/>
</dbReference>
<evidence type="ECO:0000313" key="7">
    <source>
        <dbReference type="EMBL" id="CAD7256505.1"/>
    </source>
</evidence>
<feature type="compositionally biased region" description="Basic residues" evidence="5">
    <location>
        <begin position="61"/>
        <end position="75"/>
    </location>
</feature>
<feature type="domain" description="H15" evidence="6">
    <location>
        <begin position="1"/>
        <end position="47"/>
    </location>
</feature>
<organism evidence="7">
    <name type="scientific">Timema shepardi</name>
    <name type="common">Walking stick</name>
    <dbReference type="NCBI Taxonomy" id="629360"/>
    <lineage>
        <taxon>Eukaryota</taxon>
        <taxon>Metazoa</taxon>
        <taxon>Ecdysozoa</taxon>
        <taxon>Arthropoda</taxon>
        <taxon>Hexapoda</taxon>
        <taxon>Insecta</taxon>
        <taxon>Pterygota</taxon>
        <taxon>Neoptera</taxon>
        <taxon>Polyneoptera</taxon>
        <taxon>Phasmatodea</taxon>
        <taxon>Timematodea</taxon>
        <taxon>Timematoidea</taxon>
        <taxon>Timematidae</taxon>
        <taxon>Timema</taxon>
    </lineage>
</organism>
<reference evidence="7" key="1">
    <citation type="submission" date="2020-11" db="EMBL/GenBank/DDBJ databases">
        <authorList>
            <person name="Tran Van P."/>
        </authorList>
    </citation>
    <scope>NUCLEOTIDE SEQUENCE</scope>
</reference>
<dbReference type="InterPro" id="IPR036388">
    <property type="entry name" value="WH-like_DNA-bd_sf"/>
</dbReference>
<dbReference type="Pfam" id="PF00538">
    <property type="entry name" value="Linker_histone"/>
    <property type="match status" value="1"/>
</dbReference>
<evidence type="ECO:0000256" key="3">
    <source>
        <dbReference type="ARBA" id="ARBA00023242"/>
    </source>
</evidence>
<keyword evidence="3 4" id="KW-0539">Nucleus</keyword>
<dbReference type="PRINTS" id="PR00624">
    <property type="entry name" value="HISTONEH5"/>
</dbReference>
<protein>
    <recommendedName>
        <fullName evidence="6">H15 domain-containing protein</fullName>
    </recommendedName>
</protein>
<keyword evidence="4" id="KW-0158">Chromosome</keyword>
<dbReference type="AlphaFoldDB" id="A0A7R9AMM5"/>
<dbReference type="GO" id="GO:0030527">
    <property type="term" value="F:structural constituent of chromatin"/>
    <property type="evidence" value="ECO:0007669"/>
    <property type="project" value="InterPro"/>
</dbReference>
<feature type="compositionally biased region" description="Low complexity" evidence="5">
    <location>
        <begin position="48"/>
        <end position="60"/>
    </location>
</feature>
<dbReference type="InterPro" id="IPR005818">
    <property type="entry name" value="Histone_H1/H5_H15"/>
</dbReference>
<evidence type="ECO:0000259" key="6">
    <source>
        <dbReference type="PROSITE" id="PS51504"/>
    </source>
</evidence>
<evidence type="ECO:0000256" key="4">
    <source>
        <dbReference type="RuleBase" id="RU003894"/>
    </source>
</evidence>
<dbReference type="Gene3D" id="1.10.10.10">
    <property type="entry name" value="Winged helix-like DNA-binding domain superfamily/Winged helix DNA-binding domain"/>
    <property type="match status" value="1"/>
</dbReference>
<dbReference type="GO" id="GO:0003677">
    <property type="term" value="F:DNA binding"/>
    <property type="evidence" value="ECO:0007669"/>
    <property type="project" value="UniProtKB-KW"/>
</dbReference>
<comment type="similarity">
    <text evidence="4">Belongs to the histone H1/H5 family.</text>
</comment>
<dbReference type="InterPro" id="IPR005819">
    <property type="entry name" value="H1/H5"/>
</dbReference>
<comment type="subcellular location">
    <subcellularLocation>
        <location evidence="4">Nucleus</location>
    </subcellularLocation>
</comment>
<dbReference type="SUPFAM" id="SSF46785">
    <property type="entry name" value="Winged helix' DNA-binding domain"/>
    <property type="match status" value="1"/>
</dbReference>
<evidence type="ECO:0000256" key="5">
    <source>
        <dbReference type="SAM" id="MobiDB-lite"/>
    </source>
</evidence>
<keyword evidence="2 4" id="KW-0238">DNA-binding</keyword>
<feature type="compositionally biased region" description="Basic residues" evidence="5">
    <location>
        <begin position="93"/>
        <end position="142"/>
    </location>
</feature>
<dbReference type="GO" id="GO:0005634">
    <property type="term" value="C:nucleus"/>
    <property type="evidence" value="ECO:0007669"/>
    <property type="project" value="UniProtKB-SubCell"/>
</dbReference>
<sequence>MTGRLWSNPDAEKLAPFIKKYLKSAVTSGELVQTKGKGASGSFKLPVAPGKEGAKPAGPKKAPKEKKSTTAKKAPRAVGTPKKAKKVPAAVEKKKKVTPKPKKSPSKAKKVSRPPTKKPRAPKPKKVTPKAKTPKKPAPKKK</sequence>
<dbReference type="PROSITE" id="PS51504">
    <property type="entry name" value="H15"/>
    <property type="match status" value="1"/>
</dbReference>
<feature type="region of interest" description="Disordered" evidence="5">
    <location>
        <begin position="31"/>
        <end position="142"/>
    </location>
</feature>
<dbReference type="GO" id="GO:0006334">
    <property type="term" value="P:nucleosome assembly"/>
    <property type="evidence" value="ECO:0007669"/>
    <property type="project" value="InterPro"/>
</dbReference>
<name>A0A7R9AMM5_TIMSH</name>
<comment type="function">
    <text evidence="1">Histones H1 are necessary for the condensation of nucleosome chains into higher-order structures.</text>
</comment>
<gene>
    <name evidence="7" type="ORF">TSIB3V08_LOCUS785</name>
</gene>